<proteinExistence type="predicted"/>
<accession>A0ABN6NBB0</accession>
<keyword evidence="2" id="KW-1185">Reference proteome</keyword>
<keyword evidence="1" id="KW-0808">Transferase</keyword>
<dbReference type="InterPro" id="IPR002763">
    <property type="entry name" value="DUF72"/>
</dbReference>
<dbReference type="Proteomes" id="UP001162734">
    <property type="component" value="Chromosome"/>
</dbReference>
<protein>
    <submittedName>
        <fullName evidence="1">Histidine kinase</fullName>
    </submittedName>
</protein>
<dbReference type="InterPro" id="IPR036520">
    <property type="entry name" value="UPF0759_sf"/>
</dbReference>
<dbReference type="Pfam" id="PF01904">
    <property type="entry name" value="DUF72"/>
    <property type="match status" value="1"/>
</dbReference>
<evidence type="ECO:0000313" key="1">
    <source>
        <dbReference type="EMBL" id="BDG10505.1"/>
    </source>
</evidence>
<name>A0ABN6NBB0_9BACT</name>
<dbReference type="Gene3D" id="3.20.20.410">
    <property type="entry name" value="Protein of unknown function UPF0759"/>
    <property type="match status" value="1"/>
</dbReference>
<dbReference type="EMBL" id="AP025592">
    <property type="protein sequence ID" value="BDG10505.1"/>
    <property type="molecule type" value="Genomic_DNA"/>
</dbReference>
<gene>
    <name evidence="1" type="ORF">AMPC_36180</name>
</gene>
<dbReference type="GO" id="GO:0016301">
    <property type="term" value="F:kinase activity"/>
    <property type="evidence" value="ECO:0007669"/>
    <property type="project" value="UniProtKB-KW"/>
</dbReference>
<dbReference type="RefSeq" id="WP_248343014.1">
    <property type="nucleotide sequence ID" value="NZ_AP025592.1"/>
</dbReference>
<sequence>MGAIRVGTSGYQYRHWRGVLYPEGLAQRLWLARYARSFDCLELNATFYRLPLPGAVERWRAQVPGDFRFAVKGSRYLTHMKQLLDPEPGLARFLDPVRRLGGKLGPILWQLPPRLAPDPGRLDAFLAAVPEGLASAVEFRSDRWYRRDVCDVLDRRGAAFCEHDLVDTHPPRLTGPFRYLRFHGTTGHYDGRYGPEALQPVARDLSRHARGGGDAWVFFNNDLHGHAVADALSLRGLLEGRVSAAPEPPGPAPAP</sequence>
<organism evidence="1 2">
    <name type="scientific">Anaeromyxobacter paludicola</name>
    <dbReference type="NCBI Taxonomy" id="2918171"/>
    <lineage>
        <taxon>Bacteria</taxon>
        <taxon>Pseudomonadati</taxon>
        <taxon>Myxococcota</taxon>
        <taxon>Myxococcia</taxon>
        <taxon>Myxococcales</taxon>
        <taxon>Cystobacterineae</taxon>
        <taxon>Anaeromyxobacteraceae</taxon>
        <taxon>Anaeromyxobacter</taxon>
    </lineage>
</organism>
<reference evidence="2" key="1">
    <citation type="journal article" date="2022" name="Int. J. Syst. Evol. Microbiol.">
        <title>Anaeromyxobacter oryzae sp. nov., Anaeromyxobacter diazotrophicus sp. nov. and Anaeromyxobacter paludicola sp. nov., isolated from paddy soils.</title>
        <authorList>
            <person name="Itoh H."/>
            <person name="Xu Z."/>
            <person name="Mise K."/>
            <person name="Masuda Y."/>
            <person name="Ushijima N."/>
            <person name="Hayakawa C."/>
            <person name="Shiratori Y."/>
            <person name="Senoo K."/>
        </authorList>
    </citation>
    <scope>NUCLEOTIDE SEQUENCE [LARGE SCALE GENOMIC DNA]</scope>
    <source>
        <strain evidence="2">Red630</strain>
    </source>
</reference>
<evidence type="ECO:0000313" key="2">
    <source>
        <dbReference type="Proteomes" id="UP001162734"/>
    </source>
</evidence>
<dbReference type="PANTHER" id="PTHR30348:SF4">
    <property type="entry name" value="DUF72 DOMAIN-CONTAINING PROTEIN"/>
    <property type="match status" value="1"/>
</dbReference>
<dbReference type="SUPFAM" id="SSF117396">
    <property type="entry name" value="TM1631-like"/>
    <property type="match status" value="1"/>
</dbReference>
<dbReference type="PANTHER" id="PTHR30348">
    <property type="entry name" value="UNCHARACTERIZED PROTEIN YECE"/>
    <property type="match status" value="1"/>
</dbReference>
<keyword evidence="1" id="KW-0418">Kinase</keyword>